<keyword evidence="2" id="KW-0342">GTP-binding</keyword>
<dbReference type="InterPro" id="IPR031167">
    <property type="entry name" value="G_OBG"/>
</dbReference>
<keyword evidence="8" id="KW-1185">Reference proteome</keyword>
<dbReference type="PANTHER" id="PTHR11702">
    <property type="entry name" value="DEVELOPMENTALLY REGULATED GTP-BINDING PROTEIN-RELATED"/>
    <property type="match status" value="1"/>
</dbReference>
<dbReference type="PROSITE" id="PS51710">
    <property type="entry name" value="G_OBG"/>
    <property type="match status" value="1"/>
</dbReference>
<reference evidence="6" key="1">
    <citation type="submission" date="2013-07" db="EMBL/GenBank/DDBJ databases">
        <title>The Genome Sequence of Cryptococcus dejecticola CBS10117.</title>
        <authorList>
            <consortium name="The Broad Institute Genome Sequencing Platform"/>
            <person name="Cuomo C."/>
            <person name="Litvintseva A."/>
            <person name="Chen Y."/>
            <person name="Heitman J."/>
            <person name="Sun S."/>
            <person name="Springer D."/>
            <person name="Dromer F."/>
            <person name="Young S.K."/>
            <person name="Zeng Q."/>
            <person name="Gargeya S."/>
            <person name="Fitzgerald M."/>
            <person name="Abouelleil A."/>
            <person name="Alvarado L."/>
            <person name="Berlin A.M."/>
            <person name="Chapman S.B."/>
            <person name="Dewar J."/>
            <person name="Goldberg J."/>
            <person name="Griggs A."/>
            <person name="Gujja S."/>
            <person name="Hansen M."/>
            <person name="Howarth C."/>
            <person name="Imamovic A."/>
            <person name="Larimer J."/>
            <person name="McCowan C."/>
            <person name="Murphy C."/>
            <person name="Pearson M."/>
            <person name="Priest M."/>
            <person name="Roberts A."/>
            <person name="Saif S."/>
            <person name="Shea T."/>
            <person name="Sykes S."/>
            <person name="Wortman J."/>
            <person name="Nusbaum C."/>
            <person name="Birren B."/>
        </authorList>
    </citation>
    <scope>NUCLEOTIDE SEQUENCE [LARGE SCALE GENOMIC DNA]</scope>
    <source>
        <strain evidence="6">CBS 10117</strain>
    </source>
</reference>
<dbReference type="InterPro" id="IPR006169">
    <property type="entry name" value="GTP1_OBG_dom"/>
</dbReference>
<feature type="domain" description="OBG-type G" evidence="4">
    <location>
        <begin position="297"/>
        <end position="518"/>
    </location>
</feature>
<dbReference type="GO" id="GO:0005525">
    <property type="term" value="F:GTP binding"/>
    <property type="evidence" value="ECO:0007669"/>
    <property type="project" value="UniProtKB-KW"/>
</dbReference>
<evidence type="ECO:0000256" key="1">
    <source>
        <dbReference type="ARBA" id="ARBA00022741"/>
    </source>
</evidence>
<dbReference type="VEuPathDB" id="FungiDB:I303_07013"/>
<protein>
    <submittedName>
        <fullName evidence="6">GTPase</fullName>
    </submittedName>
</protein>
<dbReference type="STRING" id="1296121.A0A1A5ZWS7"/>
<dbReference type="InterPro" id="IPR036726">
    <property type="entry name" value="GTP1_OBG_dom_sf"/>
</dbReference>
<dbReference type="SUPFAM" id="SSF52540">
    <property type="entry name" value="P-loop containing nucleoside triphosphate hydrolases"/>
    <property type="match status" value="1"/>
</dbReference>
<dbReference type="CDD" id="cd01898">
    <property type="entry name" value="Obg"/>
    <property type="match status" value="1"/>
</dbReference>
<evidence type="ECO:0000256" key="3">
    <source>
        <dbReference type="SAM" id="MobiDB-lite"/>
    </source>
</evidence>
<dbReference type="InterPro" id="IPR045086">
    <property type="entry name" value="OBG_GTPase"/>
</dbReference>
<dbReference type="PRINTS" id="PR00326">
    <property type="entry name" value="GTP1OBG"/>
</dbReference>
<dbReference type="Pfam" id="PF01926">
    <property type="entry name" value="MMR_HSR1"/>
    <property type="match status" value="1"/>
</dbReference>
<dbReference type="EMBL" id="KI894035">
    <property type="protein sequence ID" value="OBR82254.1"/>
    <property type="molecule type" value="Genomic_DNA"/>
</dbReference>
<organism evidence="6">
    <name type="scientific">Kwoniella dejecticola CBS 10117</name>
    <dbReference type="NCBI Taxonomy" id="1296121"/>
    <lineage>
        <taxon>Eukaryota</taxon>
        <taxon>Fungi</taxon>
        <taxon>Dikarya</taxon>
        <taxon>Basidiomycota</taxon>
        <taxon>Agaricomycotina</taxon>
        <taxon>Tremellomycetes</taxon>
        <taxon>Tremellales</taxon>
        <taxon>Cryptococcaceae</taxon>
        <taxon>Kwoniella</taxon>
    </lineage>
</organism>
<name>A0A1A5ZWS7_9TREE</name>
<dbReference type="PANTHER" id="PTHR11702:SF31">
    <property type="entry name" value="MITOCHONDRIAL RIBOSOME-ASSOCIATED GTPASE 2"/>
    <property type="match status" value="1"/>
</dbReference>
<proteinExistence type="predicted"/>
<evidence type="ECO:0000259" key="4">
    <source>
        <dbReference type="PROSITE" id="PS51710"/>
    </source>
</evidence>
<sequence>MLILPPLWDACPRCQNVARQVIRGNLSIARLYSAKTVDEHDPDTDYSSVESFGDMAGELKRRKRKADSKRRQYGNTFVDHILVTVRGGKGGSGAAALQATLKGSGPSAPCGGNGGSGGSVYLTTSPSLSSLTTLKKRVVGGQGSSGSGAHKHGKRGDDVLITVPVGTIVREIRREGEEERTIREEIDLGLDEDEKRMRKWKRWIISHPSAGGEVSLEEYQGAETLLKKEGRWKIQTPSFEQQPAIELDISEALREPILLAKGGLGGLGNPFFDSPRIASRGFMPPIQTFEFELKLLADVGLVGLPNVGKSTLLRGLTGKKAEIANYQFTTLNPQIGVVRVYEDGRWSGELEGGSEIQESLVEREIEDLSRTLGEEFPNTKIQKGTSVRNGNVERIRFTLSDNPGLLPQASENVGLGHSFLRSIERSPVLVYVLDLSKPSPAEDLLVLKNELESYQEGLSDRANIVVLNKADQVEERVGKERIKEIEDVVGETSDIITLSGKYNLGIRRLVDLLVEKVEMAREVAKREKEEKEREELMKSQSGNKGYSFGMRRLEV</sequence>
<dbReference type="GO" id="GO:0005739">
    <property type="term" value="C:mitochondrion"/>
    <property type="evidence" value="ECO:0007669"/>
    <property type="project" value="TreeGrafter"/>
</dbReference>
<feature type="compositionally biased region" description="Basic and acidic residues" evidence="3">
    <location>
        <begin position="526"/>
        <end position="537"/>
    </location>
</feature>
<keyword evidence="1" id="KW-0547">Nucleotide-binding</keyword>
<reference evidence="7" key="2">
    <citation type="submission" date="2013-07" db="EMBL/GenBank/DDBJ databases">
        <authorList>
            <consortium name="The Broad Institute Genome Sequencing Platform"/>
            <person name="Cuomo C."/>
            <person name="Litvintseva A."/>
            <person name="Chen Y."/>
            <person name="Heitman J."/>
            <person name="Sun S."/>
            <person name="Springer D."/>
            <person name="Dromer F."/>
            <person name="Young S.K."/>
            <person name="Zeng Q."/>
            <person name="Gargeya S."/>
            <person name="Fitzgerald M."/>
            <person name="Abouelleil A."/>
            <person name="Alvarado L."/>
            <person name="Berlin A.M."/>
            <person name="Chapman S.B."/>
            <person name="Dewar J."/>
            <person name="Goldberg J."/>
            <person name="Griggs A."/>
            <person name="Gujja S."/>
            <person name="Hansen M."/>
            <person name="Howarth C."/>
            <person name="Imamovic A."/>
            <person name="Larimer J."/>
            <person name="McCowan C."/>
            <person name="Murphy C."/>
            <person name="Pearson M."/>
            <person name="Priest M."/>
            <person name="Roberts A."/>
            <person name="Saif S."/>
            <person name="Shea T."/>
            <person name="Sykes S."/>
            <person name="Wortman J."/>
            <person name="Nusbaum C."/>
            <person name="Birren B."/>
        </authorList>
    </citation>
    <scope>NUCLEOTIDE SEQUENCE</scope>
    <source>
        <strain evidence="7">CBS 10117</strain>
    </source>
</reference>
<dbReference type="Proteomes" id="UP000078595">
    <property type="component" value="Chromosome 11"/>
</dbReference>
<feature type="domain" description="Obg" evidence="5">
    <location>
        <begin position="75"/>
        <end position="296"/>
    </location>
</feature>
<gene>
    <name evidence="6" type="ORF">I303_07013</name>
    <name evidence="7" type="ORF">I303_108662</name>
</gene>
<dbReference type="PROSITE" id="PS51883">
    <property type="entry name" value="OBG"/>
    <property type="match status" value="1"/>
</dbReference>
<dbReference type="EMBL" id="CP144540">
    <property type="protein sequence ID" value="WWC66040.1"/>
    <property type="molecule type" value="Genomic_DNA"/>
</dbReference>
<evidence type="ECO:0000256" key="2">
    <source>
        <dbReference type="ARBA" id="ARBA00023134"/>
    </source>
</evidence>
<accession>A0A1A5ZWS7</accession>
<dbReference type="OrthoDB" id="347018at2759"/>
<dbReference type="GO" id="GO:0042254">
    <property type="term" value="P:ribosome biogenesis"/>
    <property type="evidence" value="ECO:0007669"/>
    <property type="project" value="UniProtKB-UniRule"/>
</dbReference>
<evidence type="ECO:0000313" key="7">
    <source>
        <dbReference type="EMBL" id="WWC66040.1"/>
    </source>
</evidence>
<dbReference type="Gene3D" id="3.40.50.300">
    <property type="entry name" value="P-loop containing nucleotide triphosphate hydrolases"/>
    <property type="match status" value="1"/>
</dbReference>
<reference evidence="7" key="3">
    <citation type="submission" date="2024-02" db="EMBL/GenBank/DDBJ databases">
        <title>Comparative genomics of Cryptococcus and Kwoniella reveals pathogenesis evolution and contrasting modes of karyotype evolution via chromosome fusion or intercentromeric recombination.</title>
        <authorList>
            <person name="Coelho M.A."/>
            <person name="David-Palma M."/>
            <person name="Shea T."/>
            <person name="Bowers K."/>
            <person name="McGinley-Smith S."/>
            <person name="Mohammad A.W."/>
            <person name="Gnirke A."/>
            <person name="Yurkov A.M."/>
            <person name="Nowrousian M."/>
            <person name="Sun S."/>
            <person name="Cuomo C.A."/>
            <person name="Heitman J."/>
        </authorList>
    </citation>
    <scope>NUCLEOTIDE SEQUENCE</scope>
    <source>
        <strain evidence="7">CBS 10117</strain>
    </source>
</reference>
<dbReference type="InterPro" id="IPR006073">
    <property type="entry name" value="GTP-bd"/>
</dbReference>
<dbReference type="InterPro" id="IPR027417">
    <property type="entry name" value="P-loop_NTPase"/>
</dbReference>
<dbReference type="GeneID" id="28970712"/>
<dbReference type="AlphaFoldDB" id="A0A1A5ZWS7"/>
<dbReference type="SUPFAM" id="SSF82051">
    <property type="entry name" value="Obg GTP-binding protein N-terminal domain"/>
    <property type="match status" value="1"/>
</dbReference>
<dbReference type="GO" id="GO:0003924">
    <property type="term" value="F:GTPase activity"/>
    <property type="evidence" value="ECO:0007669"/>
    <property type="project" value="InterPro"/>
</dbReference>
<evidence type="ECO:0000313" key="6">
    <source>
        <dbReference type="EMBL" id="OBR82254.1"/>
    </source>
</evidence>
<dbReference type="Pfam" id="PF01018">
    <property type="entry name" value="GTP1_OBG"/>
    <property type="match status" value="1"/>
</dbReference>
<evidence type="ECO:0000313" key="8">
    <source>
        <dbReference type="Proteomes" id="UP000078595"/>
    </source>
</evidence>
<dbReference type="RefSeq" id="XP_018260096.1">
    <property type="nucleotide sequence ID" value="XM_018410287.1"/>
</dbReference>
<evidence type="ECO:0000259" key="5">
    <source>
        <dbReference type="PROSITE" id="PS51883"/>
    </source>
</evidence>
<dbReference type="Gene3D" id="2.70.210.12">
    <property type="entry name" value="GTP1/OBG domain"/>
    <property type="match status" value="1"/>
</dbReference>
<dbReference type="KEGG" id="kdj:28970712"/>
<feature type="region of interest" description="Disordered" evidence="3">
    <location>
        <begin position="526"/>
        <end position="555"/>
    </location>
</feature>